<protein>
    <recommendedName>
        <fullName evidence="2">Lon N-terminal domain-containing protein</fullName>
    </recommendedName>
</protein>
<dbReference type="PROSITE" id="PS51787">
    <property type="entry name" value="LON_N"/>
    <property type="match status" value="1"/>
</dbReference>
<feature type="region of interest" description="Disordered" evidence="1">
    <location>
        <begin position="65"/>
        <end position="91"/>
    </location>
</feature>
<evidence type="ECO:0000259" key="2">
    <source>
        <dbReference type="PROSITE" id="PS51787"/>
    </source>
</evidence>
<dbReference type="SUPFAM" id="SSF88697">
    <property type="entry name" value="PUA domain-like"/>
    <property type="match status" value="1"/>
</dbReference>
<dbReference type="Gene3D" id="2.30.130.40">
    <property type="entry name" value="LON domain-like"/>
    <property type="match status" value="1"/>
</dbReference>
<dbReference type="InterPro" id="IPR046336">
    <property type="entry name" value="Lon_prtase_N_sf"/>
</dbReference>
<proteinExistence type="predicted"/>
<dbReference type="InterPro" id="IPR003111">
    <property type="entry name" value="Lon_prtase_N"/>
</dbReference>
<dbReference type="Pfam" id="PF02190">
    <property type="entry name" value="LON_substr_bdg"/>
    <property type="match status" value="1"/>
</dbReference>
<evidence type="ECO:0000256" key="1">
    <source>
        <dbReference type="SAM" id="MobiDB-lite"/>
    </source>
</evidence>
<gene>
    <name evidence="3" type="ORF">FHS87_003302</name>
</gene>
<dbReference type="AlphaFoldDB" id="A0A840YFY4"/>
<evidence type="ECO:0000313" key="3">
    <source>
        <dbReference type="EMBL" id="MBB5695247.1"/>
    </source>
</evidence>
<dbReference type="SMART" id="SM00464">
    <property type="entry name" value="LON"/>
    <property type="match status" value="1"/>
</dbReference>
<feature type="domain" description="Lon N-terminal" evidence="2">
    <location>
        <begin position="15"/>
        <end position="233"/>
    </location>
</feature>
<accession>A0A840YFY4</accession>
<keyword evidence="4" id="KW-1185">Reference proteome</keyword>
<dbReference type="PANTHER" id="PTHR46732:SF8">
    <property type="entry name" value="ATP-DEPENDENT PROTEASE LA (LON) DOMAIN PROTEIN"/>
    <property type="match status" value="1"/>
</dbReference>
<dbReference type="PANTHER" id="PTHR46732">
    <property type="entry name" value="ATP-DEPENDENT PROTEASE LA (LON) DOMAIN PROTEIN"/>
    <property type="match status" value="1"/>
</dbReference>
<name>A0A840YFY4_9PROT</name>
<dbReference type="InterPro" id="IPR015947">
    <property type="entry name" value="PUA-like_sf"/>
</dbReference>
<comment type="caution">
    <text evidence="3">The sequence shown here is derived from an EMBL/GenBank/DDBJ whole genome shotgun (WGS) entry which is preliminary data.</text>
</comment>
<dbReference type="RefSeq" id="WP_184520464.1">
    <property type="nucleotide sequence ID" value="NZ_JACIJD010000016.1"/>
</dbReference>
<organism evidence="3 4">
    <name type="scientific">Muricoccus pecuniae</name>
    <dbReference type="NCBI Taxonomy" id="693023"/>
    <lineage>
        <taxon>Bacteria</taxon>
        <taxon>Pseudomonadati</taxon>
        <taxon>Pseudomonadota</taxon>
        <taxon>Alphaproteobacteria</taxon>
        <taxon>Acetobacterales</taxon>
        <taxon>Roseomonadaceae</taxon>
        <taxon>Muricoccus</taxon>
    </lineage>
</organism>
<dbReference type="Proteomes" id="UP000580654">
    <property type="component" value="Unassembled WGS sequence"/>
</dbReference>
<reference evidence="3 4" key="1">
    <citation type="submission" date="2020-08" db="EMBL/GenBank/DDBJ databases">
        <title>Genomic Encyclopedia of Type Strains, Phase IV (KMG-IV): sequencing the most valuable type-strain genomes for metagenomic binning, comparative biology and taxonomic classification.</title>
        <authorList>
            <person name="Goeker M."/>
        </authorList>
    </citation>
    <scope>NUCLEOTIDE SEQUENCE [LARGE SCALE GENOMIC DNA]</scope>
    <source>
        <strain evidence="3 4">DSM 25622</strain>
    </source>
</reference>
<dbReference type="EMBL" id="JACIJD010000016">
    <property type="protein sequence ID" value="MBB5695247.1"/>
    <property type="molecule type" value="Genomic_DNA"/>
</dbReference>
<sequence length="244" mass="26062">MAFHPKGLGDLPTEIAVFPLPGALLLPGGRLPLNIFEPRYLALVEDSLGAGRCFGMIQPDPCAQPEVSARVSTEASPGTLPGAAQGASRGAPGPGLYRTGCLGRLSSFAETEDGRFLISLTGLIRFTVEEELPGRAGYRRVRPRYDAFAGDLDRSPLPSALDRPALLGALRAYFRTHGIEANWESIERLEDAALVTNLAMVCPFEPAEKQALLEAPDPAARAATLTAMLRMDSLARPGQDIRPS</sequence>
<evidence type="ECO:0000313" key="4">
    <source>
        <dbReference type="Proteomes" id="UP000580654"/>
    </source>
</evidence>